<dbReference type="EMBL" id="CP016359">
    <property type="protein sequence ID" value="APU69661.1"/>
    <property type="molecule type" value="Genomic_DNA"/>
</dbReference>
<evidence type="ECO:0000313" key="1">
    <source>
        <dbReference type="EMBL" id="APU69661.1"/>
    </source>
</evidence>
<dbReference type="Proteomes" id="UP000186230">
    <property type="component" value="Chromosome"/>
</dbReference>
<reference evidence="1 2" key="1">
    <citation type="submission" date="2016-07" db="EMBL/GenBank/DDBJ databases">
        <title>Multi-omics approach to identify versatile polysaccharide utilization systems of a marine flavobacterium Gramella flava.</title>
        <authorList>
            <person name="Tang K."/>
        </authorList>
    </citation>
    <scope>NUCLEOTIDE SEQUENCE [LARGE SCALE GENOMIC DNA]</scope>
    <source>
        <strain evidence="1 2">JLT2011</strain>
    </source>
</reference>
<accession>A0A1L7I7S8</accession>
<dbReference type="KEGG" id="gfl:GRFL_2937"/>
<sequence>MKKKFSKYDQDSGFRVPGNYFSDLSSRIMNELDDTQNIPVAEPGFGLPDDYFENLEQKIFSKIDRPEPKVVPFYRGKFWTYAAAVVVIGLLLFANLFKSKPSQAVSWDDIEVSVMEDYIDEGYDMGIIDLDTDDYSEFIFDDGKLVDDADFENVNSDAVYDYLEENLDDRADILE</sequence>
<dbReference type="RefSeq" id="WP_083645293.1">
    <property type="nucleotide sequence ID" value="NZ_AMRU01000005.1"/>
</dbReference>
<gene>
    <name evidence="1" type="ORF">GRFL_2937</name>
</gene>
<dbReference type="OrthoDB" id="981524at2"/>
<evidence type="ECO:0000313" key="2">
    <source>
        <dbReference type="Proteomes" id="UP000186230"/>
    </source>
</evidence>
<dbReference type="STRING" id="1229726.GRFL_2937"/>
<proteinExistence type="predicted"/>
<keyword evidence="2" id="KW-1185">Reference proteome</keyword>
<name>A0A1L7I7S8_9FLAO</name>
<protein>
    <submittedName>
        <fullName evidence="1">Uncharacterized protein</fullName>
    </submittedName>
</protein>
<organism evidence="1 2">
    <name type="scientific">Christiangramia flava JLT2011</name>
    <dbReference type="NCBI Taxonomy" id="1229726"/>
    <lineage>
        <taxon>Bacteria</taxon>
        <taxon>Pseudomonadati</taxon>
        <taxon>Bacteroidota</taxon>
        <taxon>Flavobacteriia</taxon>
        <taxon>Flavobacteriales</taxon>
        <taxon>Flavobacteriaceae</taxon>
        <taxon>Christiangramia</taxon>
    </lineage>
</organism>
<dbReference type="AlphaFoldDB" id="A0A1L7I7S8"/>